<keyword evidence="6" id="KW-1185">Reference proteome</keyword>
<dbReference type="GO" id="GO:0032259">
    <property type="term" value="P:methylation"/>
    <property type="evidence" value="ECO:0007669"/>
    <property type="project" value="UniProtKB-KW"/>
</dbReference>
<evidence type="ECO:0000259" key="3">
    <source>
        <dbReference type="Pfam" id="PF01555"/>
    </source>
</evidence>
<evidence type="ECO:0000256" key="2">
    <source>
        <dbReference type="ARBA" id="ARBA00022679"/>
    </source>
</evidence>
<dbReference type="AlphaFoldDB" id="A0A7W9SVU4"/>
<evidence type="ECO:0000256" key="1">
    <source>
        <dbReference type="ARBA" id="ARBA00022603"/>
    </source>
</evidence>
<comment type="caution">
    <text evidence="5">The sequence shown here is derived from an EMBL/GenBank/DDBJ whole genome shotgun (WGS) entry which is preliminary data.</text>
</comment>
<dbReference type="Proteomes" id="UP000520814">
    <property type="component" value="Unassembled WGS sequence"/>
</dbReference>
<dbReference type="InterPro" id="IPR054557">
    <property type="entry name" value="NA-iREase1_dom"/>
</dbReference>
<evidence type="ECO:0000259" key="4">
    <source>
        <dbReference type="Pfam" id="PF22722"/>
    </source>
</evidence>
<dbReference type="Pfam" id="PF22722">
    <property type="entry name" value="NA-iREase1"/>
    <property type="match status" value="1"/>
</dbReference>
<sequence length="229" mass="25000">MVLDCYCGCGTTVHAAHELGRRWVGIDITPIAVSVIKTRLEQTFDGLKVPIDGFPTDYEGARTLFETDPYRFQTWACTLVGAYPRLKKGADRGIDGDLPFYDNNEKSQLALVQVKGGKVGAAQVRDLVGTVQREKAALGLFVCLDEPTKPMLTEAASAGLWEAGYGREYPRIQILPVRALLEGTVDVRMPPQEKRSLLGFKAAKGAVKGKQTAAKVTQTNGQPELTFEL</sequence>
<organism evidence="5 6">
    <name type="scientific">Armatimonas rosea</name>
    <dbReference type="NCBI Taxonomy" id="685828"/>
    <lineage>
        <taxon>Bacteria</taxon>
        <taxon>Bacillati</taxon>
        <taxon>Armatimonadota</taxon>
        <taxon>Armatimonadia</taxon>
        <taxon>Armatimonadales</taxon>
        <taxon>Armatimonadaceae</taxon>
        <taxon>Armatimonas</taxon>
    </lineage>
</organism>
<gene>
    <name evidence="5" type="ORF">HNQ39_005139</name>
</gene>
<dbReference type="EMBL" id="JACHGW010000006">
    <property type="protein sequence ID" value="MBB6053305.1"/>
    <property type="molecule type" value="Genomic_DNA"/>
</dbReference>
<dbReference type="InterPro" id="IPR029063">
    <property type="entry name" value="SAM-dependent_MTases_sf"/>
</dbReference>
<feature type="domain" description="DNA methylase N-4/N-6" evidence="3">
    <location>
        <begin position="2"/>
        <end position="36"/>
    </location>
</feature>
<accession>A0A7W9SVU4</accession>
<name>A0A7W9SVU4_ARMRO</name>
<feature type="domain" description="NACHT-associated inactive Restriction Endonuclease 1 sensor" evidence="4">
    <location>
        <begin position="84"/>
        <end position="177"/>
    </location>
</feature>
<dbReference type="GO" id="GO:0008170">
    <property type="term" value="F:N-methyltransferase activity"/>
    <property type="evidence" value="ECO:0007669"/>
    <property type="project" value="InterPro"/>
</dbReference>
<evidence type="ECO:0000313" key="6">
    <source>
        <dbReference type="Proteomes" id="UP000520814"/>
    </source>
</evidence>
<dbReference type="GO" id="GO:0003677">
    <property type="term" value="F:DNA binding"/>
    <property type="evidence" value="ECO:0007669"/>
    <property type="project" value="InterPro"/>
</dbReference>
<dbReference type="SUPFAM" id="SSF53335">
    <property type="entry name" value="S-adenosyl-L-methionine-dependent methyltransferases"/>
    <property type="match status" value="1"/>
</dbReference>
<keyword evidence="1" id="KW-0489">Methyltransferase</keyword>
<protein>
    <recommendedName>
        <fullName evidence="7">Methyltransferase</fullName>
    </recommendedName>
</protein>
<keyword evidence="2" id="KW-0808">Transferase</keyword>
<evidence type="ECO:0008006" key="7">
    <source>
        <dbReference type="Google" id="ProtNLM"/>
    </source>
</evidence>
<dbReference type="InterPro" id="IPR002941">
    <property type="entry name" value="DNA_methylase_N4/N6"/>
</dbReference>
<dbReference type="Gene3D" id="3.40.50.150">
    <property type="entry name" value="Vaccinia Virus protein VP39"/>
    <property type="match status" value="1"/>
</dbReference>
<proteinExistence type="predicted"/>
<reference evidence="5 6" key="1">
    <citation type="submission" date="2020-08" db="EMBL/GenBank/DDBJ databases">
        <title>Genomic Encyclopedia of Type Strains, Phase IV (KMG-IV): sequencing the most valuable type-strain genomes for metagenomic binning, comparative biology and taxonomic classification.</title>
        <authorList>
            <person name="Goeker M."/>
        </authorList>
    </citation>
    <scope>NUCLEOTIDE SEQUENCE [LARGE SCALE GENOMIC DNA]</scope>
    <source>
        <strain evidence="5 6">DSM 23562</strain>
    </source>
</reference>
<dbReference type="Pfam" id="PF01555">
    <property type="entry name" value="N6_N4_Mtase"/>
    <property type="match status" value="1"/>
</dbReference>
<evidence type="ECO:0000313" key="5">
    <source>
        <dbReference type="EMBL" id="MBB6053305.1"/>
    </source>
</evidence>